<dbReference type="Proteomes" id="UP000287651">
    <property type="component" value="Unassembled WGS sequence"/>
</dbReference>
<evidence type="ECO:0000256" key="1">
    <source>
        <dbReference type="SAM" id="Phobius"/>
    </source>
</evidence>
<keyword evidence="1" id="KW-0812">Transmembrane</keyword>
<comment type="caution">
    <text evidence="2">The sequence shown here is derived from an EMBL/GenBank/DDBJ whole genome shotgun (WGS) entry which is preliminary data.</text>
</comment>
<reference evidence="2 3" key="1">
    <citation type="journal article" date="2014" name="Agronomy (Basel)">
        <title>A Draft Genome Sequence for Ensete ventricosum, the Drought-Tolerant Tree Against Hunger.</title>
        <authorList>
            <person name="Harrison J."/>
            <person name="Moore K.A."/>
            <person name="Paszkiewicz K."/>
            <person name="Jones T."/>
            <person name="Grant M."/>
            <person name="Ambacheew D."/>
            <person name="Muzemil S."/>
            <person name="Studholme D.J."/>
        </authorList>
    </citation>
    <scope>NUCLEOTIDE SEQUENCE [LARGE SCALE GENOMIC DNA]</scope>
</reference>
<dbReference type="AlphaFoldDB" id="A0A427BAB4"/>
<name>A0A427BAB4_ENSVE</name>
<dbReference type="EMBL" id="AMZH03000125">
    <property type="protein sequence ID" value="RRT85383.1"/>
    <property type="molecule type" value="Genomic_DNA"/>
</dbReference>
<evidence type="ECO:0000313" key="3">
    <source>
        <dbReference type="Proteomes" id="UP000287651"/>
    </source>
</evidence>
<keyword evidence="1" id="KW-0472">Membrane</keyword>
<keyword evidence="1" id="KW-1133">Transmembrane helix</keyword>
<proteinExistence type="predicted"/>
<feature type="transmembrane region" description="Helical" evidence="1">
    <location>
        <begin position="38"/>
        <end position="60"/>
    </location>
</feature>
<sequence>MPFTLSIVAFVPSWSLPLFALAIPFTLSIVAFVPSWSLPLFTLVIPSLSSAFDLFISVIVTPRPHLHPATLASSPIFLQPLVFRRYDHHYLHLSSAITNSIESQ</sequence>
<accession>A0A427BAB4</accession>
<gene>
    <name evidence="2" type="ORF">B296_00010163</name>
</gene>
<evidence type="ECO:0000313" key="2">
    <source>
        <dbReference type="EMBL" id="RRT85383.1"/>
    </source>
</evidence>
<protein>
    <submittedName>
        <fullName evidence="2">Uncharacterized protein</fullName>
    </submittedName>
</protein>
<organism evidence="2 3">
    <name type="scientific">Ensete ventricosum</name>
    <name type="common">Abyssinian banana</name>
    <name type="synonym">Musa ensete</name>
    <dbReference type="NCBI Taxonomy" id="4639"/>
    <lineage>
        <taxon>Eukaryota</taxon>
        <taxon>Viridiplantae</taxon>
        <taxon>Streptophyta</taxon>
        <taxon>Embryophyta</taxon>
        <taxon>Tracheophyta</taxon>
        <taxon>Spermatophyta</taxon>
        <taxon>Magnoliopsida</taxon>
        <taxon>Liliopsida</taxon>
        <taxon>Zingiberales</taxon>
        <taxon>Musaceae</taxon>
        <taxon>Ensete</taxon>
    </lineage>
</organism>